<protein>
    <recommendedName>
        <fullName evidence="1">DUF4435 domain-containing protein</fullName>
    </recommendedName>
</protein>
<reference evidence="2 3" key="1">
    <citation type="submission" date="2017-10" db="EMBL/GenBank/DDBJ databases">
        <title>Nyctiphanis sp. nov., isolated from the stomach of the euphausiid Nyctiphanes simplex (Hansen, 1911) in the Gulf of California.</title>
        <authorList>
            <person name="Gomez-Gil B."/>
            <person name="Aguilar-Mendez M."/>
            <person name="Lopez-Cortes A."/>
            <person name="Gomez-Gutierrez J."/>
            <person name="Roque A."/>
            <person name="Lang E."/>
            <person name="Gonzalez-Castillo A."/>
        </authorList>
    </citation>
    <scope>NUCLEOTIDE SEQUENCE [LARGE SCALE GENOMIC DNA]</scope>
    <source>
        <strain evidence="2 3">CAIM 600</strain>
    </source>
</reference>
<evidence type="ECO:0000313" key="2">
    <source>
        <dbReference type="EMBL" id="RXJ71761.1"/>
    </source>
</evidence>
<proteinExistence type="predicted"/>
<dbReference type="InterPro" id="IPR029492">
    <property type="entry name" value="DUF4435"/>
</dbReference>
<feature type="domain" description="DUF4435" evidence="1">
    <location>
        <begin position="25"/>
        <end position="226"/>
    </location>
</feature>
<keyword evidence="3" id="KW-1185">Reference proteome</keyword>
<dbReference type="EMBL" id="PEIB01000032">
    <property type="protein sequence ID" value="RXJ71761.1"/>
    <property type="molecule type" value="Genomic_DNA"/>
</dbReference>
<evidence type="ECO:0000313" key="3">
    <source>
        <dbReference type="Proteomes" id="UP000290287"/>
    </source>
</evidence>
<organism evidence="2 3">
    <name type="scientific">Veronia nyctiphanis</name>
    <dbReference type="NCBI Taxonomy" id="1278244"/>
    <lineage>
        <taxon>Bacteria</taxon>
        <taxon>Pseudomonadati</taxon>
        <taxon>Pseudomonadota</taxon>
        <taxon>Gammaproteobacteria</taxon>
        <taxon>Vibrionales</taxon>
        <taxon>Vibrionaceae</taxon>
        <taxon>Veronia</taxon>
    </lineage>
</organism>
<accession>A0A4Q0YS30</accession>
<evidence type="ECO:0000259" key="1">
    <source>
        <dbReference type="Pfam" id="PF14491"/>
    </source>
</evidence>
<comment type="caution">
    <text evidence="2">The sequence shown here is derived from an EMBL/GenBank/DDBJ whole genome shotgun (WGS) entry which is preliminary data.</text>
</comment>
<sequence length="285" mass="32436">MFDYMPPYELVTEIEFSNDPNPWLLVEGGSDAKFFLTKNLPRDPKIQICNGWENVVSVISNNPKTQDTNSVVVGFIDRDYREELGNKNTLCNIVETDYRDLEISLFESSSLDKLLIEKGSSNKIPKKVGKIDTDEVRKHIYLIAKDLGKIRLGLLRDQNDISLKKIDYSKFIDKKSLNLNLANLVNQINAKNTNKLDIDYLKSKVDESCEIENQFICCGHDISTILGISLHSLYGNGKMNQEEVEEFLRSGYEEAIFKDTNMYKKLETLLLGGDISSDTELKEAS</sequence>
<dbReference type="RefSeq" id="WP_129123621.1">
    <property type="nucleotide sequence ID" value="NZ_PEIB01000032.1"/>
</dbReference>
<gene>
    <name evidence="2" type="ORF">CS022_19520</name>
</gene>
<dbReference type="Proteomes" id="UP000290287">
    <property type="component" value="Unassembled WGS sequence"/>
</dbReference>
<name>A0A4Q0YS30_9GAMM</name>
<dbReference type="Pfam" id="PF14491">
    <property type="entry name" value="DUF4435"/>
    <property type="match status" value="1"/>
</dbReference>
<dbReference type="OrthoDB" id="7058238at2"/>
<dbReference type="AlphaFoldDB" id="A0A4Q0YS30"/>